<keyword evidence="4" id="KW-0804">Transcription</keyword>
<dbReference type="EMBL" id="JPRJ01000002">
    <property type="protein sequence ID" value="KFF29958.1"/>
    <property type="molecule type" value="Genomic_DNA"/>
</dbReference>
<accession>A0A086BLZ4</accession>
<gene>
    <name evidence="7" type="ORF">IQ37_01945</name>
</gene>
<dbReference type="KEGG" id="cpip:CJF12_16965"/>
<dbReference type="eggNOG" id="COG1595">
    <property type="taxonomic scope" value="Bacteria"/>
</dbReference>
<sequence length="209" mass="24728">MKPTDYTLLKKIKSGDRPAFTMLYERYWDSFYTMIFARTRDKEATEELLQNLWIRVLENPEFVQTDEIESAKGYLFRFIHYRILDYYNSIKKAQSIHIDESEDSLFEISDAEYAEILEDTDINELFTMIDEVISRLSPTEQKVYDLRIRKNMSVDETAEALHLSNKTVSNNLSKALNEIRDQLSPKYKSSKKLVSLLALMEMMNHMNTY</sequence>
<protein>
    <submittedName>
        <fullName evidence="7">RNA polymerase subunit sigma-70</fullName>
    </submittedName>
</protein>
<proteinExistence type="inferred from homology"/>
<dbReference type="OrthoDB" id="665981at2"/>
<evidence type="ECO:0000259" key="5">
    <source>
        <dbReference type="Pfam" id="PF04542"/>
    </source>
</evidence>
<name>A0A086BLZ4_9FLAO</name>
<dbReference type="PANTHER" id="PTHR43133">
    <property type="entry name" value="RNA POLYMERASE ECF-TYPE SIGMA FACTO"/>
    <property type="match status" value="1"/>
</dbReference>
<comment type="caution">
    <text evidence="7">The sequence shown here is derived from an EMBL/GenBank/DDBJ whole genome shotgun (WGS) entry which is preliminary data.</text>
</comment>
<dbReference type="RefSeq" id="WP_034681193.1">
    <property type="nucleotide sequence ID" value="NZ_CP023049.2"/>
</dbReference>
<evidence type="ECO:0000256" key="3">
    <source>
        <dbReference type="ARBA" id="ARBA00023082"/>
    </source>
</evidence>
<comment type="similarity">
    <text evidence="1">Belongs to the sigma-70 factor family. ECF subfamily.</text>
</comment>
<dbReference type="GO" id="GO:0006352">
    <property type="term" value="P:DNA-templated transcription initiation"/>
    <property type="evidence" value="ECO:0007669"/>
    <property type="project" value="InterPro"/>
</dbReference>
<keyword evidence="8" id="KW-1185">Reference proteome</keyword>
<dbReference type="Pfam" id="PF04542">
    <property type="entry name" value="Sigma70_r2"/>
    <property type="match status" value="1"/>
</dbReference>
<dbReference type="NCBIfam" id="TIGR02937">
    <property type="entry name" value="sigma70-ECF"/>
    <property type="match status" value="1"/>
</dbReference>
<dbReference type="Gene3D" id="1.10.10.10">
    <property type="entry name" value="Winged helix-like DNA-binding domain superfamily/Winged helix DNA-binding domain"/>
    <property type="match status" value="1"/>
</dbReference>
<dbReference type="InterPro" id="IPR013325">
    <property type="entry name" value="RNA_pol_sigma_r2"/>
</dbReference>
<dbReference type="Pfam" id="PF08281">
    <property type="entry name" value="Sigma70_r4_2"/>
    <property type="match status" value="1"/>
</dbReference>
<dbReference type="InterPro" id="IPR007627">
    <property type="entry name" value="RNA_pol_sigma70_r2"/>
</dbReference>
<evidence type="ECO:0000313" key="7">
    <source>
        <dbReference type="EMBL" id="KFF29958.1"/>
    </source>
</evidence>
<dbReference type="SUPFAM" id="SSF88946">
    <property type="entry name" value="Sigma2 domain of RNA polymerase sigma factors"/>
    <property type="match status" value="1"/>
</dbReference>
<organism evidence="7 8">
    <name type="scientific">Chryseobacterium piperi</name>
    <dbReference type="NCBI Taxonomy" id="558152"/>
    <lineage>
        <taxon>Bacteria</taxon>
        <taxon>Pseudomonadati</taxon>
        <taxon>Bacteroidota</taxon>
        <taxon>Flavobacteriia</taxon>
        <taxon>Flavobacteriales</taxon>
        <taxon>Weeksellaceae</taxon>
        <taxon>Chryseobacterium group</taxon>
        <taxon>Chryseobacterium</taxon>
    </lineage>
</organism>
<dbReference type="InterPro" id="IPR014284">
    <property type="entry name" value="RNA_pol_sigma-70_dom"/>
</dbReference>
<dbReference type="InterPro" id="IPR039425">
    <property type="entry name" value="RNA_pol_sigma-70-like"/>
</dbReference>
<dbReference type="AlphaFoldDB" id="A0A086BLZ4"/>
<evidence type="ECO:0000259" key="6">
    <source>
        <dbReference type="Pfam" id="PF08281"/>
    </source>
</evidence>
<dbReference type="Proteomes" id="UP000028709">
    <property type="component" value="Unassembled WGS sequence"/>
</dbReference>
<dbReference type="SUPFAM" id="SSF88659">
    <property type="entry name" value="Sigma3 and sigma4 domains of RNA polymerase sigma factors"/>
    <property type="match status" value="1"/>
</dbReference>
<dbReference type="Gene3D" id="1.10.1740.10">
    <property type="match status" value="1"/>
</dbReference>
<feature type="domain" description="RNA polymerase sigma factor 70 region 4 type 2" evidence="6">
    <location>
        <begin position="128"/>
        <end position="177"/>
    </location>
</feature>
<dbReference type="InterPro" id="IPR013324">
    <property type="entry name" value="RNA_pol_sigma_r3/r4-like"/>
</dbReference>
<evidence type="ECO:0000256" key="4">
    <source>
        <dbReference type="ARBA" id="ARBA00023163"/>
    </source>
</evidence>
<dbReference type="GO" id="GO:0016987">
    <property type="term" value="F:sigma factor activity"/>
    <property type="evidence" value="ECO:0007669"/>
    <property type="project" value="UniProtKB-KW"/>
</dbReference>
<reference evidence="7 8" key="1">
    <citation type="submission" date="2014-07" db="EMBL/GenBank/DDBJ databases">
        <title>Genome of Chryseobacterium piperi CTM.</title>
        <authorList>
            <person name="Pipes S.E."/>
            <person name="Stropko S.J."/>
            <person name="Newman J.D."/>
        </authorList>
    </citation>
    <scope>NUCLEOTIDE SEQUENCE [LARGE SCALE GENOMIC DNA]</scope>
    <source>
        <strain evidence="7 8">CTM</strain>
    </source>
</reference>
<keyword evidence="3" id="KW-0731">Sigma factor</keyword>
<dbReference type="InterPro" id="IPR013249">
    <property type="entry name" value="RNA_pol_sigma70_r4_t2"/>
</dbReference>
<dbReference type="STRING" id="558152.IQ37_01945"/>
<keyword evidence="2" id="KW-0805">Transcription regulation</keyword>
<evidence type="ECO:0000256" key="2">
    <source>
        <dbReference type="ARBA" id="ARBA00023015"/>
    </source>
</evidence>
<evidence type="ECO:0000313" key="8">
    <source>
        <dbReference type="Proteomes" id="UP000028709"/>
    </source>
</evidence>
<dbReference type="PANTHER" id="PTHR43133:SF46">
    <property type="entry name" value="RNA POLYMERASE SIGMA-70 FACTOR ECF SUBFAMILY"/>
    <property type="match status" value="1"/>
</dbReference>
<feature type="domain" description="RNA polymerase sigma-70 region 2" evidence="5">
    <location>
        <begin position="23"/>
        <end position="89"/>
    </location>
</feature>
<dbReference type="GO" id="GO:0003677">
    <property type="term" value="F:DNA binding"/>
    <property type="evidence" value="ECO:0007669"/>
    <property type="project" value="InterPro"/>
</dbReference>
<evidence type="ECO:0000256" key="1">
    <source>
        <dbReference type="ARBA" id="ARBA00010641"/>
    </source>
</evidence>
<dbReference type="InterPro" id="IPR036388">
    <property type="entry name" value="WH-like_DNA-bd_sf"/>
</dbReference>